<accession>A0AAW8DU74</accession>
<reference evidence="2" key="1">
    <citation type="submission" date="2023-07" db="EMBL/GenBank/DDBJ databases">
        <title>Sorghum-associated microbial communities from plants grown in Nebraska, USA.</title>
        <authorList>
            <person name="Schachtman D."/>
        </authorList>
    </citation>
    <scope>NUCLEOTIDE SEQUENCE</scope>
    <source>
        <strain evidence="2">DS2795</strain>
    </source>
</reference>
<comment type="caution">
    <text evidence="2">The sequence shown here is derived from an EMBL/GenBank/DDBJ whole genome shotgun (WGS) entry which is preliminary data.</text>
</comment>
<dbReference type="AlphaFoldDB" id="A0AAW8DU74"/>
<sequence length="171" mass="18122">MADFSSSLQKGIAAAKRAELNRAEVAAVFKELNEQIGDSTDQKIAIVRGSVLDATTDTLGAGIAALMSNKRVPALLVQSKIEPTRSWQIARWKQDPYGYPCTITLGGDVMHCENRAGLERELSRLLSSPEVGETILAAMNYATAKNPTTEGRLGVLGSSDQAPEAGSTGTS</sequence>
<dbReference type="Proteomes" id="UP001244295">
    <property type="component" value="Unassembled WGS sequence"/>
</dbReference>
<evidence type="ECO:0000313" key="3">
    <source>
        <dbReference type="Proteomes" id="UP001244295"/>
    </source>
</evidence>
<dbReference type="EMBL" id="JAUSRR010000003">
    <property type="protein sequence ID" value="MDP9923100.1"/>
    <property type="molecule type" value="Genomic_DNA"/>
</dbReference>
<organism evidence="2 3">
    <name type="scientific">Variovorax boronicumulans</name>
    <dbReference type="NCBI Taxonomy" id="436515"/>
    <lineage>
        <taxon>Bacteria</taxon>
        <taxon>Pseudomonadati</taxon>
        <taxon>Pseudomonadota</taxon>
        <taxon>Betaproteobacteria</taxon>
        <taxon>Burkholderiales</taxon>
        <taxon>Comamonadaceae</taxon>
        <taxon>Variovorax</taxon>
    </lineage>
</organism>
<protein>
    <submittedName>
        <fullName evidence="2">Uncharacterized protein</fullName>
    </submittedName>
</protein>
<evidence type="ECO:0000313" key="2">
    <source>
        <dbReference type="EMBL" id="MDP9923100.1"/>
    </source>
</evidence>
<name>A0AAW8DU74_9BURK</name>
<proteinExistence type="predicted"/>
<gene>
    <name evidence="2" type="ORF">J2W25_002121</name>
</gene>
<evidence type="ECO:0000256" key="1">
    <source>
        <dbReference type="SAM" id="MobiDB-lite"/>
    </source>
</evidence>
<feature type="region of interest" description="Disordered" evidence="1">
    <location>
        <begin position="148"/>
        <end position="171"/>
    </location>
</feature>
<dbReference type="RefSeq" id="WP_307636641.1">
    <property type="nucleotide sequence ID" value="NZ_JAUSRR010000003.1"/>
</dbReference>